<name>A0A7S9IUM8_PINMZ</name>
<proteinExistence type="evidence at transcript level"/>
<evidence type="ECO:0000313" key="2">
    <source>
        <dbReference type="EMBL" id="QPG55836.1"/>
    </source>
</evidence>
<sequence>MTVPLRLTVAALVLLGICHLSRPVAAYQKCARYWYCWLPYDIERDRYDDGYRLCCYCRNAWTPWQCREDEQFERLRCGSRYYTLCCYTEDDNGNGNGNGNGYGNGNGNGNGNNYLKYLFGGNGNGNGEFWEEYIDERYDK</sequence>
<feature type="signal peptide" evidence="1">
    <location>
        <begin position="1"/>
        <end position="26"/>
    </location>
</feature>
<evidence type="ECO:0000256" key="1">
    <source>
        <dbReference type="SAM" id="SignalP"/>
    </source>
</evidence>
<dbReference type="EMBL" id="MT746149">
    <property type="protein sequence ID" value="QPG55836.1"/>
    <property type="molecule type" value="mRNA"/>
</dbReference>
<reference evidence="2" key="2">
    <citation type="submission" date="2020-07" db="EMBL/GenBank/DDBJ databases">
        <authorList>
            <person name="Rivera Perez C."/>
            <person name="Ojeda Ramirez de Areyano J.J."/>
            <person name="Rojas Posadas D.I."/>
            <person name="Hernandez Saavedra N.Y."/>
        </authorList>
    </citation>
    <scope>NUCLEOTIDE SEQUENCE</scope>
    <source>
        <tissue evidence="2">Mantle</tissue>
    </source>
</reference>
<protein>
    <submittedName>
        <fullName evidence="2">Pearlin</fullName>
    </submittedName>
</protein>
<keyword evidence="1" id="KW-0732">Signal</keyword>
<feature type="chain" id="PRO_5031326018" evidence="1">
    <location>
        <begin position="27"/>
        <end position="140"/>
    </location>
</feature>
<reference evidence="2" key="1">
    <citation type="journal article" date="2020" name="Sci. Rep.">
        <title>A shell matrix protein of Pinctada mazatlanica produces nacre platelets in vitro.</title>
        <authorList>
            <person name="Rivera-Perez C."/>
            <person name="Flores-Sanchez I.A."/>
            <person name="Ojeda Ramirez de Areyano J.J."/>
            <person name="Rojas Posadas D.I."/>
            <person name="Hernandez-Saavedra N.Y."/>
        </authorList>
    </citation>
    <scope>NUCLEOTIDE SEQUENCE</scope>
    <source>
        <tissue evidence="2">Mantle</tissue>
    </source>
</reference>
<accession>A0A7S9IUM8</accession>
<organism evidence="2">
    <name type="scientific">Pinctada mazatlanica</name>
    <name type="common">Pearl oyster</name>
    <dbReference type="NCBI Taxonomy" id="159761"/>
    <lineage>
        <taxon>Eukaryota</taxon>
        <taxon>Metazoa</taxon>
        <taxon>Spiralia</taxon>
        <taxon>Lophotrochozoa</taxon>
        <taxon>Mollusca</taxon>
        <taxon>Bivalvia</taxon>
        <taxon>Autobranchia</taxon>
        <taxon>Pteriomorphia</taxon>
        <taxon>Pterioida</taxon>
        <taxon>Pterioidea</taxon>
        <taxon>Pteriidae</taxon>
        <taxon>Pinctada</taxon>
    </lineage>
</organism>
<dbReference type="AlphaFoldDB" id="A0A7S9IUM8"/>